<dbReference type="AlphaFoldDB" id="A0A388K906"/>
<sequence length="509" mass="57840">MARIVGDDTAMWLERTMIRWTYNASIASRLCRSAEVFCDFDVAQWMDAYDPELCPCRSHRYADMRNPASLNLLQSEGHTHVIPLDSSITDNTLLQGIMNSGLNHIPCMALDVNVAENEMGDFLDRLMARVLELRQLTASSQSFLRNVILRKARVKMSKYKEQHRHVSAEPFEHPAVKRELEFLVGRFLICPTDKASNTPAFVCKNFIRKLAFQRLSGPEFASIAAPFNAVVARIQRELSAFSALPMAPSTLPYLMAVFKAHNGAFRWITNTAGTIISPAADLCACLLRFLLPLVLTFCQERSLEMQEQYGVKPNLWWSIASVGEFCANLPERIFSVFTVDITKCLETIPTDNSVDGLPAAVRFYVQSAMQVRRERSSCHTIQITVGDNGKSWPSWLDANLAEVMGTMLFREKDICRLSDWCIANSVLRMGDYVWRQVRGIHMGLACSSIWCDIYFFKYEYHAMMRLAYTGNAHLVPHFADTFRYIDDLSAINNTIIRSFMKVDRAVDDP</sequence>
<keyword evidence="2" id="KW-1185">Reference proteome</keyword>
<dbReference type="OrthoDB" id="8067420at2759"/>
<evidence type="ECO:0000313" key="1">
    <source>
        <dbReference type="EMBL" id="GBG66506.1"/>
    </source>
</evidence>
<protein>
    <submittedName>
        <fullName evidence="1">Uncharacterized protein</fullName>
    </submittedName>
</protein>
<dbReference type="Gramene" id="GBG66506">
    <property type="protein sequence ID" value="GBG66506"/>
    <property type="gene ID" value="CBR_g63089"/>
</dbReference>
<reference evidence="1 2" key="1">
    <citation type="journal article" date="2018" name="Cell">
        <title>The Chara Genome: Secondary Complexity and Implications for Plant Terrestrialization.</title>
        <authorList>
            <person name="Nishiyama T."/>
            <person name="Sakayama H."/>
            <person name="Vries J.D."/>
            <person name="Buschmann H."/>
            <person name="Saint-Marcoux D."/>
            <person name="Ullrich K.K."/>
            <person name="Haas F.B."/>
            <person name="Vanderstraeten L."/>
            <person name="Becker D."/>
            <person name="Lang D."/>
            <person name="Vosolsobe S."/>
            <person name="Rombauts S."/>
            <person name="Wilhelmsson P.K.I."/>
            <person name="Janitza P."/>
            <person name="Kern R."/>
            <person name="Heyl A."/>
            <person name="Rumpler F."/>
            <person name="Villalobos L.I.A.C."/>
            <person name="Clay J.M."/>
            <person name="Skokan R."/>
            <person name="Toyoda A."/>
            <person name="Suzuki Y."/>
            <person name="Kagoshima H."/>
            <person name="Schijlen E."/>
            <person name="Tajeshwar N."/>
            <person name="Catarino B."/>
            <person name="Hetherington A.J."/>
            <person name="Saltykova A."/>
            <person name="Bonnot C."/>
            <person name="Breuninger H."/>
            <person name="Symeonidi A."/>
            <person name="Radhakrishnan G.V."/>
            <person name="Van Nieuwerburgh F."/>
            <person name="Deforce D."/>
            <person name="Chang C."/>
            <person name="Karol K.G."/>
            <person name="Hedrich R."/>
            <person name="Ulvskov P."/>
            <person name="Glockner G."/>
            <person name="Delwiche C.F."/>
            <person name="Petrasek J."/>
            <person name="Van de Peer Y."/>
            <person name="Friml J."/>
            <person name="Beilby M."/>
            <person name="Dolan L."/>
            <person name="Kohara Y."/>
            <person name="Sugano S."/>
            <person name="Fujiyama A."/>
            <person name="Delaux P.-M."/>
            <person name="Quint M."/>
            <person name="TheiBen G."/>
            <person name="Hagemann M."/>
            <person name="Harholt J."/>
            <person name="Dunand C."/>
            <person name="Zachgo S."/>
            <person name="Langdale J."/>
            <person name="Maumus F."/>
            <person name="Straeten D.V.D."/>
            <person name="Gould S.B."/>
            <person name="Rensing S.A."/>
        </authorList>
    </citation>
    <scope>NUCLEOTIDE SEQUENCE [LARGE SCALE GENOMIC DNA]</scope>
    <source>
        <strain evidence="1 2">S276</strain>
    </source>
</reference>
<accession>A0A388K906</accession>
<organism evidence="1 2">
    <name type="scientific">Chara braunii</name>
    <name type="common">Braun's stonewort</name>
    <dbReference type="NCBI Taxonomy" id="69332"/>
    <lineage>
        <taxon>Eukaryota</taxon>
        <taxon>Viridiplantae</taxon>
        <taxon>Streptophyta</taxon>
        <taxon>Charophyceae</taxon>
        <taxon>Charales</taxon>
        <taxon>Characeae</taxon>
        <taxon>Chara</taxon>
    </lineage>
</organism>
<evidence type="ECO:0000313" key="2">
    <source>
        <dbReference type="Proteomes" id="UP000265515"/>
    </source>
</evidence>
<gene>
    <name evidence="1" type="ORF">CBR_g63089</name>
</gene>
<comment type="caution">
    <text evidence="1">The sequence shown here is derived from an EMBL/GenBank/DDBJ whole genome shotgun (WGS) entry which is preliminary data.</text>
</comment>
<dbReference type="EMBL" id="BFEA01000075">
    <property type="protein sequence ID" value="GBG66506.1"/>
    <property type="molecule type" value="Genomic_DNA"/>
</dbReference>
<dbReference type="Proteomes" id="UP000265515">
    <property type="component" value="Unassembled WGS sequence"/>
</dbReference>
<proteinExistence type="predicted"/>
<dbReference type="OMA" id="CHTIQIT"/>
<name>A0A388K906_CHABU</name>